<sequence>MTDNGNRSSLDDLSSHSGYIHPHSLSSKDEHSDHDAPRPLHQDNESQPVGPGDFPEGGLRAWLTVLGGTIVTFCTFGVVQSFGVYQDYYTRNTLQSLSASKISLIGSMQVFLVFAIGLPAGRWFDMGYFHHCLLSGTAIYTFSVFMLSLVKPHHYYQNLLAQGVGMGLGMGLMFLPSLTITSHYFRRKRSMAMGLVVAGSSIGGVVYPILLNNVFSRSSGFGWGVRAVGFMDLGLLIIANLIMKTRLPPKKKMQGEGATFRKVLTDVPYLIYMLGGFLVFWGVFVPFFYLQLYAALHGVNPTITKYSITIMNVASIFGRTVPNIAADFMGPLNVIIPSTFISACLIFAMFGAVNVTGVICFGIFYGFFSGGMVSIVAPCAGSFVTHADLSDLGIRISMLSFALSLALLTGNPIAGALLTSNHQWHRPLIFAAVSSDHLFFRKYTRLMFCLQVSLFLGAACHIAIWKTISRRRGSIKI</sequence>
<dbReference type="InterPro" id="IPR050327">
    <property type="entry name" value="Proton-linked_MCT"/>
</dbReference>
<dbReference type="InterPro" id="IPR011701">
    <property type="entry name" value="MFS"/>
</dbReference>
<keyword evidence="4" id="KW-0472">Membrane</keyword>
<evidence type="ECO:0000256" key="1">
    <source>
        <dbReference type="ARBA" id="ARBA00004141"/>
    </source>
</evidence>
<feature type="transmembrane region" description="Helical" evidence="4">
    <location>
        <begin position="192"/>
        <end position="211"/>
    </location>
</feature>
<feature type="transmembrane region" description="Helical" evidence="4">
    <location>
        <begin position="102"/>
        <end position="121"/>
    </location>
</feature>
<feature type="transmembrane region" description="Helical" evidence="4">
    <location>
        <begin position="396"/>
        <end position="418"/>
    </location>
</feature>
<dbReference type="InParanoid" id="A0A409YXW4"/>
<keyword evidence="4" id="KW-1133">Transmembrane helix</keyword>
<evidence type="ECO:0008006" key="7">
    <source>
        <dbReference type="Google" id="ProtNLM"/>
    </source>
</evidence>
<dbReference type="Pfam" id="PF07690">
    <property type="entry name" value="MFS_1"/>
    <property type="match status" value="1"/>
</dbReference>
<dbReference type="InterPro" id="IPR036259">
    <property type="entry name" value="MFS_trans_sf"/>
</dbReference>
<dbReference type="PANTHER" id="PTHR11360:SF234">
    <property type="entry name" value="MFS-TYPE TRANSPORTER DBAD-RELATED"/>
    <property type="match status" value="1"/>
</dbReference>
<dbReference type="SUPFAM" id="SSF103473">
    <property type="entry name" value="MFS general substrate transporter"/>
    <property type="match status" value="1"/>
</dbReference>
<feature type="transmembrane region" description="Helical" evidence="4">
    <location>
        <begin position="223"/>
        <end position="243"/>
    </location>
</feature>
<dbReference type="GO" id="GO:0016020">
    <property type="term" value="C:membrane"/>
    <property type="evidence" value="ECO:0007669"/>
    <property type="project" value="UniProtKB-SubCell"/>
</dbReference>
<proteinExistence type="inferred from homology"/>
<name>A0A409YXW4_9AGAR</name>
<feature type="compositionally biased region" description="Basic and acidic residues" evidence="3">
    <location>
        <begin position="26"/>
        <end position="44"/>
    </location>
</feature>
<gene>
    <name evidence="5" type="ORF">CVT24_005603</name>
</gene>
<feature type="transmembrane region" description="Helical" evidence="4">
    <location>
        <begin position="363"/>
        <end position="384"/>
    </location>
</feature>
<dbReference type="AlphaFoldDB" id="A0A409YXW4"/>
<feature type="transmembrane region" description="Helical" evidence="4">
    <location>
        <begin position="128"/>
        <end position="147"/>
    </location>
</feature>
<dbReference type="GO" id="GO:0022857">
    <property type="term" value="F:transmembrane transporter activity"/>
    <property type="evidence" value="ECO:0007669"/>
    <property type="project" value="InterPro"/>
</dbReference>
<keyword evidence="6" id="KW-1185">Reference proteome</keyword>
<feature type="region of interest" description="Disordered" evidence="3">
    <location>
        <begin position="1"/>
        <end position="51"/>
    </location>
</feature>
<comment type="caution">
    <text evidence="5">The sequence shown here is derived from an EMBL/GenBank/DDBJ whole genome shotgun (WGS) entry which is preliminary data.</text>
</comment>
<feature type="transmembrane region" description="Helical" evidence="4">
    <location>
        <begin position="159"/>
        <end position="180"/>
    </location>
</feature>
<evidence type="ECO:0000313" key="5">
    <source>
        <dbReference type="EMBL" id="PPR07866.1"/>
    </source>
</evidence>
<dbReference type="Proteomes" id="UP000284842">
    <property type="component" value="Unassembled WGS sequence"/>
</dbReference>
<evidence type="ECO:0000256" key="4">
    <source>
        <dbReference type="SAM" id="Phobius"/>
    </source>
</evidence>
<dbReference type="EMBL" id="NHTK01000317">
    <property type="protein sequence ID" value="PPR07866.1"/>
    <property type="molecule type" value="Genomic_DNA"/>
</dbReference>
<feature type="transmembrane region" description="Helical" evidence="4">
    <location>
        <begin position="443"/>
        <end position="465"/>
    </location>
</feature>
<feature type="transmembrane region" description="Helical" evidence="4">
    <location>
        <begin position="334"/>
        <end position="357"/>
    </location>
</feature>
<dbReference type="Gene3D" id="1.20.1250.20">
    <property type="entry name" value="MFS general substrate transporter like domains"/>
    <property type="match status" value="2"/>
</dbReference>
<accession>A0A409YXW4</accession>
<organism evidence="5 6">
    <name type="scientific">Panaeolus cyanescens</name>
    <dbReference type="NCBI Taxonomy" id="181874"/>
    <lineage>
        <taxon>Eukaryota</taxon>
        <taxon>Fungi</taxon>
        <taxon>Dikarya</taxon>
        <taxon>Basidiomycota</taxon>
        <taxon>Agaricomycotina</taxon>
        <taxon>Agaricomycetes</taxon>
        <taxon>Agaricomycetidae</taxon>
        <taxon>Agaricales</taxon>
        <taxon>Agaricineae</taxon>
        <taxon>Galeropsidaceae</taxon>
        <taxon>Panaeolus</taxon>
    </lineage>
</organism>
<evidence type="ECO:0000256" key="3">
    <source>
        <dbReference type="SAM" id="MobiDB-lite"/>
    </source>
</evidence>
<feature type="transmembrane region" description="Helical" evidence="4">
    <location>
        <begin position="61"/>
        <end position="82"/>
    </location>
</feature>
<feature type="transmembrane region" description="Helical" evidence="4">
    <location>
        <begin position="269"/>
        <end position="291"/>
    </location>
</feature>
<reference evidence="5 6" key="1">
    <citation type="journal article" date="2018" name="Evol. Lett.">
        <title>Horizontal gene cluster transfer increased hallucinogenic mushroom diversity.</title>
        <authorList>
            <person name="Reynolds H.T."/>
            <person name="Vijayakumar V."/>
            <person name="Gluck-Thaler E."/>
            <person name="Korotkin H.B."/>
            <person name="Matheny P.B."/>
            <person name="Slot J.C."/>
        </authorList>
    </citation>
    <scope>NUCLEOTIDE SEQUENCE [LARGE SCALE GENOMIC DNA]</scope>
    <source>
        <strain evidence="5 6">2629</strain>
    </source>
</reference>
<feature type="transmembrane region" description="Helical" evidence="4">
    <location>
        <begin position="303"/>
        <end position="322"/>
    </location>
</feature>
<keyword evidence="4" id="KW-0812">Transmembrane</keyword>
<comment type="subcellular location">
    <subcellularLocation>
        <location evidence="1">Membrane</location>
        <topology evidence="1">Multi-pass membrane protein</topology>
    </subcellularLocation>
</comment>
<evidence type="ECO:0000313" key="6">
    <source>
        <dbReference type="Proteomes" id="UP000284842"/>
    </source>
</evidence>
<dbReference type="OrthoDB" id="6499973at2759"/>
<protein>
    <recommendedName>
        <fullName evidence="7">Major facilitator superfamily (MFS) profile domain-containing protein</fullName>
    </recommendedName>
</protein>
<evidence type="ECO:0000256" key="2">
    <source>
        <dbReference type="ARBA" id="ARBA00006727"/>
    </source>
</evidence>
<dbReference type="PANTHER" id="PTHR11360">
    <property type="entry name" value="MONOCARBOXYLATE TRANSPORTER"/>
    <property type="match status" value="1"/>
</dbReference>
<comment type="similarity">
    <text evidence="2">Belongs to the major facilitator superfamily. Monocarboxylate porter (TC 2.A.1.13) family.</text>
</comment>